<dbReference type="InterPro" id="IPR008272">
    <property type="entry name" value="HB-CoA_thioesterase_AS"/>
</dbReference>
<reference evidence="4 5" key="1">
    <citation type="journal article" date="2011" name="Stand. Genomic Sci.">
        <title>Complete genome sequence of Rhodospirillum rubrum type strain (S1).</title>
        <authorList>
            <person name="Munk A.C."/>
            <person name="Copeland A."/>
            <person name="Lucas S."/>
            <person name="Lapidus A."/>
            <person name="Del Rio T.G."/>
            <person name="Barry K."/>
            <person name="Detter J.C."/>
            <person name="Hammon N."/>
            <person name="Israni S."/>
            <person name="Pitluck S."/>
            <person name="Brettin T."/>
            <person name="Bruce D."/>
            <person name="Han C."/>
            <person name="Tapia R."/>
            <person name="Gilna P."/>
            <person name="Schmutz J."/>
            <person name="Larimer F."/>
            <person name="Land M."/>
            <person name="Kyrpides N.C."/>
            <person name="Mavromatis K."/>
            <person name="Richardson P."/>
            <person name="Rohde M."/>
            <person name="Goker M."/>
            <person name="Klenk H.P."/>
            <person name="Zhang Y."/>
            <person name="Roberts G.P."/>
            <person name="Reslewic S."/>
            <person name="Schwartz D.C."/>
        </authorList>
    </citation>
    <scope>NUCLEOTIDE SEQUENCE [LARGE SCALE GENOMIC DNA]</scope>
    <source>
        <strain evidence="5">ATCC 11170 / ATH 1.1.1 / DSM 467 / LMG 4362 / NCIMB 8255 / S1</strain>
    </source>
</reference>
<dbReference type="KEGG" id="rru:Rru_A1090"/>
<dbReference type="CDD" id="cd00586">
    <property type="entry name" value="4HBT"/>
    <property type="match status" value="1"/>
</dbReference>
<dbReference type="HOGENOM" id="CLU_101141_7_0_5"/>
<keyword evidence="5" id="KW-1185">Reference proteome</keyword>
<name>Q2RVF4_RHORT</name>
<dbReference type="GO" id="GO:0047617">
    <property type="term" value="F:fatty acyl-CoA hydrolase activity"/>
    <property type="evidence" value="ECO:0007669"/>
    <property type="project" value="TreeGrafter"/>
</dbReference>
<evidence type="ECO:0000256" key="2">
    <source>
        <dbReference type="ARBA" id="ARBA00022801"/>
    </source>
</evidence>
<evidence type="ECO:0000256" key="1">
    <source>
        <dbReference type="ARBA" id="ARBA00005953"/>
    </source>
</evidence>
<dbReference type="FunFam" id="3.10.129.10:FF:000004">
    <property type="entry name" value="Tol-pal system-associated acyl-CoA thioesterase"/>
    <property type="match status" value="1"/>
</dbReference>
<dbReference type="EMBL" id="CP000230">
    <property type="protein sequence ID" value="ABC21891.1"/>
    <property type="molecule type" value="Genomic_DNA"/>
</dbReference>
<gene>
    <name evidence="4" type="ordered locus">Rru_A1090</name>
</gene>
<dbReference type="Gene3D" id="3.10.129.10">
    <property type="entry name" value="Hotdog Thioesterase"/>
    <property type="match status" value="1"/>
</dbReference>
<dbReference type="PATRIC" id="fig|269796.9.peg.1148"/>
<dbReference type="InterPro" id="IPR006683">
    <property type="entry name" value="Thioestr_dom"/>
</dbReference>
<organism evidence="4 5">
    <name type="scientific">Rhodospirillum rubrum (strain ATCC 11170 / ATH 1.1.1 / DSM 467 / LMG 4362 / NCIMB 8255 / S1)</name>
    <dbReference type="NCBI Taxonomy" id="269796"/>
    <lineage>
        <taxon>Bacteria</taxon>
        <taxon>Pseudomonadati</taxon>
        <taxon>Pseudomonadota</taxon>
        <taxon>Alphaproteobacteria</taxon>
        <taxon>Rhodospirillales</taxon>
        <taxon>Rhodospirillaceae</taxon>
        <taxon>Rhodospirillum</taxon>
    </lineage>
</organism>
<dbReference type="InterPro" id="IPR050563">
    <property type="entry name" value="4-hydroxybenzoyl-CoA_TE"/>
</dbReference>
<dbReference type="AlphaFoldDB" id="Q2RVF4"/>
<dbReference type="PANTHER" id="PTHR31793">
    <property type="entry name" value="4-HYDROXYBENZOYL-COA THIOESTERASE FAMILY MEMBER"/>
    <property type="match status" value="1"/>
</dbReference>
<comment type="similarity">
    <text evidence="1">Belongs to the 4-hydroxybenzoyl-CoA thioesterase family.</text>
</comment>
<accession>Q2RVF4</accession>
<dbReference type="STRING" id="269796.Rru_A1090"/>
<evidence type="ECO:0000313" key="4">
    <source>
        <dbReference type="EMBL" id="ABC21891.1"/>
    </source>
</evidence>
<dbReference type="InterPro" id="IPR029069">
    <property type="entry name" value="HotDog_dom_sf"/>
</dbReference>
<feature type="domain" description="Thioesterase" evidence="3">
    <location>
        <begin position="31"/>
        <end position="115"/>
    </location>
</feature>
<dbReference type="PhylomeDB" id="Q2RVF4"/>
<proteinExistence type="inferred from homology"/>
<dbReference type="eggNOG" id="COG0824">
    <property type="taxonomic scope" value="Bacteria"/>
</dbReference>
<keyword evidence="2" id="KW-0378">Hydrolase</keyword>
<protein>
    <submittedName>
        <fullName evidence="4">4-hydroxybenzoyl-CoA thioesterase</fullName>
    </submittedName>
</protein>
<dbReference type="InterPro" id="IPR006684">
    <property type="entry name" value="YbgC/YbaW"/>
</dbReference>
<dbReference type="NCBIfam" id="TIGR00051">
    <property type="entry name" value="YbgC/FadM family acyl-CoA thioesterase"/>
    <property type="match status" value="1"/>
</dbReference>
<sequence length="149" mass="16126">MTQSLTPTSGLWRQGCHLLPVRVHWENTDAGGIVYHAEYLKFAERARTEMLRLAGIHQGSMLAGEGVGFAVAKLSIDYKRPAKLDDALVVETTLDAVGGAVLDLTQTIRREGDPLAILKVRVACLSLKAGVPIRIPAIMREKLVPGNGD</sequence>
<dbReference type="RefSeq" id="WP_011388845.1">
    <property type="nucleotide sequence ID" value="NC_007643.1"/>
</dbReference>
<evidence type="ECO:0000259" key="3">
    <source>
        <dbReference type="Pfam" id="PF03061"/>
    </source>
</evidence>
<evidence type="ECO:0000313" key="5">
    <source>
        <dbReference type="Proteomes" id="UP000001929"/>
    </source>
</evidence>
<dbReference type="Pfam" id="PF03061">
    <property type="entry name" value="4HBT"/>
    <property type="match status" value="1"/>
</dbReference>
<dbReference type="SUPFAM" id="SSF54637">
    <property type="entry name" value="Thioesterase/thiol ester dehydrase-isomerase"/>
    <property type="match status" value="1"/>
</dbReference>
<dbReference type="Proteomes" id="UP000001929">
    <property type="component" value="Chromosome"/>
</dbReference>
<dbReference type="PROSITE" id="PS01328">
    <property type="entry name" value="4HBCOA_THIOESTERASE"/>
    <property type="match status" value="1"/>
</dbReference>
<dbReference type="PIRSF" id="PIRSF003230">
    <property type="entry name" value="YbgC"/>
    <property type="match status" value="1"/>
</dbReference>
<dbReference type="EnsemblBacteria" id="ABC21891">
    <property type="protein sequence ID" value="ABC21891"/>
    <property type="gene ID" value="Rru_A1090"/>
</dbReference>
<dbReference type="PANTHER" id="PTHR31793:SF37">
    <property type="entry name" value="ACYL-COA THIOESTER HYDROLASE YBGC"/>
    <property type="match status" value="1"/>
</dbReference>